<dbReference type="SUPFAM" id="SSF47598">
    <property type="entry name" value="Ribbon-helix-helix"/>
    <property type="match status" value="1"/>
</dbReference>
<dbReference type="Gene3D" id="1.10.1220.10">
    <property type="entry name" value="Met repressor-like"/>
    <property type="match status" value="1"/>
</dbReference>
<dbReference type="Gene3D" id="3.30.70.1150">
    <property type="entry name" value="ACT-like. Chain A, domain 2"/>
    <property type="match status" value="1"/>
</dbReference>
<evidence type="ECO:0000259" key="4">
    <source>
        <dbReference type="Pfam" id="PF08753"/>
    </source>
</evidence>
<gene>
    <name evidence="5" type="ORF">C450_00410</name>
</gene>
<reference evidence="5 6" key="1">
    <citation type="journal article" date="2014" name="PLoS Genet.">
        <title>Phylogenetically driven sequencing of extremely halophilic archaea reveals strategies for static and dynamic osmo-response.</title>
        <authorList>
            <person name="Becker E.A."/>
            <person name="Seitzer P.M."/>
            <person name="Tritt A."/>
            <person name="Larsen D."/>
            <person name="Krusor M."/>
            <person name="Yao A.I."/>
            <person name="Wu D."/>
            <person name="Madern D."/>
            <person name="Eisen J.A."/>
            <person name="Darling A.E."/>
            <person name="Facciotti M.T."/>
        </authorList>
    </citation>
    <scope>NUCLEOTIDE SEQUENCE [LARGE SCALE GENOMIC DNA]</scope>
    <source>
        <strain evidence="5 6">DSM 8989</strain>
    </source>
</reference>
<proteinExistence type="predicted"/>
<evidence type="ECO:0000256" key="2">
    <source>
        <dbReference type="ARBA" id="ARBA00023125"/>
    </source>
</evidence>
<sequence>MEIVSVSMTDSLLDRIDGFADDHDYAGRSEVVREAARALLGEFEDDPPDDSELMGVVTAVFEYNSPQVEERMMDLRHEHDDLLSSNAHNCVGEKRGCMESFVLEGHLEDISTFVRKVRAVDEALTVEYSLIPIDTIGETITRSRS</sequence>
<evidence type="ECO:0000313" key="6">
    <source>
        <dbReference type="Proteomes" id="UP000011625"/>
    </source>
</evidence>
<dbReference type="Pfam" id="PF08753">
    <property type="entry name" value="NikR_C"/>
    <property type="match status" value="1"/>
</dbReference>
<dbReference type="STRING" id="1227456.C450_00410"/>
<dbReference type="AlphaFoldDB" id="M0NEF5"/>
<dbReference type="GO" id="GO:0003677">
    <property type="term" value="F:DNA binding"/>
    <property type="evidence" value="ECO:0007669"/>
    <property type="project" value="UniProtKB-KW"/>
</dbReference>
<accession>M0NEF5</accession>
<dbReference type="PANTHER" id="PTHR34719:SF3">
    <property type="entry name" value="NICKEL-RESPONSIVE REGULATOR-RELATED"/>
    <property type="match status" value="1"/>
</dbReference>
<evidence type="ECO:0000256" key="3">
    <source>
        <dbReference type="ARBA" id="ARBA00023163"/>
    </source>
</evidence>
<comment type="caution">
    <text evidence="5">The sequence shown here is derived from an EMBL/GenBank/DDBJ whole genome shotgun (WGS) entry which is preliminary data.</text>
</comment>
<keyword evidence="3" id="KW-0804">Transcription</keyword>
<dbReference type="Proteomes" id="UP000011625">
    <property type="component" value="Unassembled WGS sequence"/>
</dbReference>
<dbReference type="InterPro" id="IPR027271">
    <property type="entry name" value="Acetolactate_synth/TF_NikR_C"/>
</dbReference>
<dbReference type="InterPro" id="IPR014864">
    <property type="entry name" value="TF_NikR_Ni-bd_C"/>
</dbReference>
<name>M0NEF5_9EURY</name>
<organism evidence="5 6">
    <name type="scientific">Halococcus salifodinae DSM 8989</name>
    <dbReference type="NCBI Taxonomy" id="1227456"/>
    <lineage>
        <taxon>Archaea</taxon>
        <taxon>Methanobacteriati</taxon>
        <taxon>Methanobacteriota</taxon>
        <taxon>Stenosarchaea group</taxon>
        <taxon>Halobacteria</taxon>
        <taxon>Halobacteriales</taxon>
        <taxon>Halococcaceae</taxon>
        <taxon>Halococcus</taxon>
    </lineage>
</organism>
<evidence type="ECO:0000256" key="1">
    <source>
        <dbReference type="ARBA" id="ARBA00023015"/>
    </source>
</evidence>
<dbReference type="InterPro" id="IPR050192">
    <property type="entry name" value="CopG/NikR_regulator"/>
</dbReference>
<dbReference type="EMBL" id="AOME01000002">
    <property type="protein sequence ID" value="EMA55938.1"/>
    <property type="molecule type" value="Genomic_DNA"/>
</dbReference>
<keyword evidence="6" id="KW-1185">Reference proteome</keyword>
<dbReference type="OrthoDB" id="25654at2157"/>
<feature type="domain" description="Transcription factor NikR nickel binding C-terminal" evidence="4">
    <location>
        <begin position="54"/>
        <end position="130"/>
    </location>
</feature>
<dbReference type="PATRIC" id="fig|1227456.3.peg.89"/>
<keyword evidence="1" id="KW-0805">Transcription regulation</keyword>
<dbReference type="PANTHER" id="PTHR34719">
    <property type="entry name" value="NICKEL-RESPONSIVE REGULATOR"/>
    <property type="match status" value="1"/>
</dbReference>
<dbReference type="SUPFAM" id="SSF55021">
    <property type="entry name" value="ACT-like"/>
    <property type="match status" value="1"/>
</dbReference>
<protein>
    <submittedName>
        <fullName evidence="5">CopG family transcripitonal regulator</fullName>
    </submittedName>
</protein>
<keyword evidence="2" id="KW-0238">DNA-binding</keyword>
<dbReference type="CDD" id="cd22231">
    <property type="entry name" value="RHH_NikR_HicB-like"/>
    <property type="match status" value="1"/>
</dbReference>
<dbReference type="RefSeq" id="WP_005038618.1">
    <property type="nucleotide sequence ID" value="NZ_AOME01000002.1"/>
</dbReference>
<dbReference type="InterPro" id="IPR045865">
    <property type="entry name" value="ACT-like_dom_sf"/>
</dbReference>
<evidence type="ECO:0000313" key="5">
    <source>
        <dbReference type="EMBL" id="EMA55938.1"/>
    </source>
</evidence>
<dbReference type="GO" id="GO:0006355">
    <property type="term" value="P:regulation of DNA-templated transcription"/>
    <property type="evidence" value="ECO:0007669"/>
    <property type="project" value="InterPro"/>
</dbReference>
<dbReference type="InterPro" id="IPR013321">
    <property type="entry name" value="Arc_rbn_hlx_hlx"/>
</dbReference>
<dbReference type="InterPro" id="IPR010985">
    <property type="entry name" value="Ribbon_hlx_hlx"/>
</dbReference>